<dbReference type="AlphaFoldDB" id="A0AB39VVN7"/>
<evidence type="ECO:0000259" key="5">
    <source>
        <dbReference type="PROSITE" id="PS50931"/>
    </source>
</evidence>
<accession>A0AB39VVN7</accession>
<dbReference type="PROSITE" id="PS50931">
    <property type="entry name" value="HTH_LYSR"/>
    <property type="match status" value="1"/>
</dbReference>
<evidence type="ECO:0000256" key="4">
    <source>
        <dbReference type="ARBA" id="ARBA00023163"/>
    </source>
</evidence>
<gene>
    <name evidence="6" type="ORF">AB3G37_10445</name>
</gene>
<dbReference type="PANTHER" id="PTHR30118:SF15">
    <property type="entry name" value="TRANSCRIPTIONAL REGULATORY PROTEIN"/>
    <property type="match status" value="1"/>
</dbReference>
<dbReference type="InterPro" id="IPR036388">
    <property type="entry name" value="WH-like_DNA-bd_sf"/>
</dbReference>
<dbReference type="RefSeq" id="WP_369790631.1">
    <property type="nucleotide sequence ID" value="NZ_CP165628.1"/>
</dbReference>
<dbReference type="Gene3D" id="1.10.10.10">
    <property type="entry name" value="Winged helix-like DNA-binding domain superfamily/Winged helix DNA-binding domain"/>
    <property type="match status" value="1"/>
</dbReference>
<dbReference type="Pfam" id="PF00126">
    <property type="entry name" value="HTH_1"/>
    <property type="match status" value="1"/>
</dbReference>
<reference evidence="6" key="1">
    <citation type="submission" date="2024-07" db="EMBL/GenBank/DDBJ databases">
        <authorList>
            <person name="Biller S.J."/>
        </authorList>
    </citation>
    <scope>NUCLEOTIDE SEQUENCE</scope>
    <source>
        <strain evidence="6">WC2420</strain>
    </source>
</reference>
<organism evidence="6">
    <name type="scientific">Rouxiella sp. WC2420</name>
    <dbReference type="NCBI Taxonomy" id="3234145"/>
    <lineage>
        <taxon>Bacteria</taxon>
        <taxon>Pseudomonadati</taxon>
        <taxon>Pseudomonadota</taxon>
        <taxon>Gammaproteobacteria</taxon>
        <taxon>Enterobacterales</taxon>
        <taxon>Yersiniaceae</taxon>
        <taxon>Rouxiella</taxon>
    </lineage>
</organism>
<comment type="similarity">
    <text evidence="1">Belongs to the LysR transcriptional regulatory family.</text>
</comment>
<sequence>MHSTLRRLDLNLLLAFDAVYRHQSVTLAADELAMSTSALSHALTRLRGALNDPLFFREGNQMRPSVYASQLAQPVAESLRQLNDHLKPKPLFDPLQSKVCFKVAITDYTAFCIFPTLMAHLQHSAPGVQFELQYSAQKLAINELLAGHLDFALGFSDPDEKGPDEIHEISWLEDSYIALSGKNTASLSMQDYLAARHLVVTPWNETMGVIDYQLQKMGLARHIAMKTPSMLSAPFIIAQSDLLMTIPRFAAQKFTDLLEVRIHPIPFYVPPYRVKIYSHRFSGKREANQWLQNVFTLLSPSLTRP</sequence>
<dbReference type="GO" id="GO:0003677">
    <property type="term" value="F:DNA binding"/>
    <property type="evidence" value="ECO:0007669"/>
    <property type="project" value="UniProtKB-KW"/>
</dbReference>
<evidence type="ECO:0000313" key="6">
    <source>
        <dbReference type="EMBL" id="XDU74460.1"/>
    </source>
</evidence>
<dbReference type="InterPro" id="IPR050389">
    <property type="entry name" value="LysR-type_TF"/>
</dbReference>
<keyword evidence="4" id="KW-0804">Transcription</keyword>
<dbReference type="Gene3D" id="3.40.190.10">
    <property type="entry name" value="Periplasmic binding protein-like II"/>
    <property type="match status" value="2"/>
</dbReference>
<feature type="domain" description="HTH lysR-type" evidence="5">
    <location>
        <begin position="8"/>
        <end position="65"/>
    </location>
</feature>
<keyword evidence="3" id="KW-0238">DNA-binding</keyword>
<protein>
    <submittedName>
        <fullName evidence="6">LysR family transcriptional regulator</fullName>
    </submittedName>
</protein>
<keyword evidence="2" id="KW-0805">Transcription regulation</keyword>
<dbReference type="PANTHER" id="PTHR30118">
    <property type="entry name" value="HTH-TYPE TRANSCRIPTIONAL REGULATOR LEUO-RELATED"/>
    <property type="match status" value="1"/>
</dbReference>
<evidence type="ECO:0000256" key="1">
    <source>
        <dbReference type="ARBA" id="ARBA00009437"/>
    </source>
</evidence>
<dbReference type="GO" id="GO:0003700">
    <property type="term" value="F:DNA-binding transcription factor activity"/>
    <property type="evidence" value="ECO:0007669"/>
    <property type="project" value="InterPro"/>
</dbReference>
<evidence type="ECO:0000256" key="2">
    <source>
        <dbReference type="ARBA" id="ARBA00023015"/>
    </source>
</evidence>
<dbReference type="Pfam" id="PF03466">
    <property type="entry name" value="LysR_substrate"/>
    <property type="match status" value="1"/>
</dbReference>
<dbReference type="SUPFAM" id="SSF53850">
    <property type="entry name" value="Periplasmic binding protein-like II"/>
    <property type="match status" value="1"/>
</dbReference>
<dbReference type="InterPro" id="IPR000847">
    <property type="entry name" value="LysR_HTH_N"/>
</dbReference>
<dbReference type="InterPro" id="IPR036390">
    <property type="entry name" value="WH_DNA-bd_sf"/>
</dbReference>
<name>A0AB39VVN7_9GAMM</name>
<proteinExistence type="inferred from homology"/>
<dbReference type="EMBL" id="CP165628">
    <property type="protein sequence ID" value="XDU74460.1"/>
    <property type="molecule type" value="Genomic_DNA"/>
</dbReference>
<dbReference type="SUPFAM" id="SSF46785">
    <property type="entry name" value="Winged helix' DNA-binding domain"/>
    <property type="match status" value="1"/>
</dbReference>
<evidence type="ECO:0000256" key="3">
    <source>
        <dbReference type="ARBA" id="ARBA00023125"/>
    </source>
</evidence>
<dbReference type="InterPro" id="IPR005119">
    <property type="entry name" value="LysR_subst-bd"/>
</dbReference>